<sequence>MSSESNTCMPSRRGLFEIERELLTAATESTPVVAHLVAVPDLEADITEELPRCKGCNTRMRPQGTTESQYPGTFPAWGDNQCRVCDYVACGKDPADRFISVERVGYLTSLRTSIERDRQRRGIPAEGSLAGRTPITEFLEQIS</sequence>
<accession>A0ABV5UP03</accession>
<comment type="caution">
    <text evidence="1">The sequence shown here is derived from an EMBL/GenBank/DDBJ whole genome shotgun (WGS) entry which is preliminary data.</text>
</comment>
<organism evidence="1 2">
    <name type="scientific">Arthrobacter methylotrophus</name>
    <dbReference type="NCBI Taxonomy" id="121291"/>
    <lineage>
        <taxon>Bacteria</taxon>
        <taxon>Bacillati</taxon>
        <taxon>Actinomycetota</taxon>
        <taxon>Actinomycetes</taxon>
        <taxon>Micrococcales</taxon>
        <taxon>Micrococcaceae</taxon>
        <taxon>Arthrobacter</taxon>
    </lineage>
</organism>
<gene>
    <name evidence="1" type="ORF">ACFFPI_08995</name>
</gene>
<dbReference type="EMBL" id="JBHMBH010000019">
    <property type="protein sequence ID" value="MFB9714256.1"/>
    <property type="molecule type" value="Genomic_DNA"/>
</dbReference>
<evidence type="ECO:0000313" key="1">
    <source>
        <dbReference type="EMBL" id="MFB9714256.1"/>
    </source>
</evidence>
<evidence type="ECO:0000313" key="2">
    <source>
        <dbReference type="Proteomes" id="UP001589536"/>
    </source>
</evidence>
<dbReference type="RefSeq" id="WP_345044135.1">
    <property type="nucleotide sequence ID" value="NZ_BAABED010000001.1"/>
</dbReference>
<keyword evidence="2" id="KW-1185">Reference proteome</keyword>
<name>A0ABV5UP03_9MICC</name>
<dbReference type="Proteomes" id="UP001589536">
    <property type="component" value="Unassembled WGS sequence"/>
</dbReference>
<proteinExistence type="predicted"/>
<protein>
    <submittedName>
        <fullName evidence="1">Uncharacterized protein</fullName>
    </submittedName>
</protein>
<reference evidence="1 2" key="1">
    <citation type="submission" date="2024-09" db="EMBL/GenBank/DDBJ databases">
        <authorList>
            <person name="Sun Q."/>
            <person name="Mori K."/>
        </authorList>
    </citation>
    <scope>NUCLEOTIDE SEQUENCE [LARGE SCALE GENOMIC DNA]</scope>
    <source>
        <strain evidence="1 2">JCM 13519</strain>
    </source>
</reference>